<feature type="domain" description="Mixed lineage kinase" evidence="2">
    <location>
        <begin position="50"/>
        <end position="165"/>
    </location>
</feature>
<sequence>MSRKATLLRTKTCSDDILQFAMTVTSLGKELATISSFPPAVAAVSTLLLILETIREVKTNQEACLRLAQRAVKILIDVNNQMDGRWETAPKTLIKSLEKYRDTLASIQRYMALQAEVKWAKRFATKGSITESLSDLDELLTDATQGFQIATLISIHHAVSSAHPELSNGTDPDIPTSQICSDEVGSPTAEERDNQNVPRPLLALTNSEDFIHLQEWPEYQFHTYISSDKASGHHFQKYKRSEIRLCTPTRKTEGWWSSAAEAEVGGRKVFIKLYGQESGNTIKDWLQDVKLLQNLFHPHLPQMLGLSARNAPVPFVLLVDVLTNTPQEIIIQNIRSTTVESCTEMILRFHSEIQDAALFLRQSLHLESVQIQSYLDDASFGTDRFESIIVGLPTYSKGHYLTYRNHGIVESLKHVCMRFLPQVTGQMCQSDKLRTDRLFSEMIRHFFAQHAVISEPHAFLDDDEESIDVVTAFGEKLIPSWGWRKYDPCTSHHFMLGDFGYVSRGTGIESFIKLGNIFTDKLATCSATESVFGVQYYGYPSRPSSFSHSSFIDGLACWPLVINNNVRMTGQVVHKTTLSRDEAYRFLLESGKGIVKDFNLERRYFRLVTGVENKLDFDICNYSHPTTPELVTTTTYFHTALGMKRSPYLSHTPTHITKGGIPPALKSGWVCATKVRAGVIETVSLAGGSN</sequence>
<dbReference type="OrthoDB" id="3268478at2759"/>
<dbReference type="GO" id="GO:0007166">
    <property type="term" value="P:cell surface receptor signaling pathway"/>
    <property type="evidence" value="ECO:0007669"/>
    <property type="project" value="InterPro"/>
</dbReference>
<proteinExistence type="predicted"/>
<evidence type="ECO:0000256" key="1">
    <source>
        <dbReference type="SAM" id="MobiDB-lite"/>
    </source>
</evidence>
<dbReference type="Gene3D" id="1.20.930.20">
    <property type="entry name" value="Adaptor protein Cbl, N-terminal domain"/>
    <property type="match status" value="1"/>
</dbReference>
<accession>A0A9P5YFX2</accession>
<dbReference type="InterPro" id="IPR059179">
    <property type="entry name" value="MLKL-like_MCAfunc"/>
</dbReference>
<dbReference type="EMBL" id="MU150235">
    <property type="protein sequence ID" value="KAF9467846.1"/>
    <property type="molecule type" value="Genomic_DNA"/>
</dbReference>
<name>A0A9P5YFX2_9AGAR</name>
<organism evidence="3 4">
    <name type="scientific">Collybia nuda</name>
    <dbReference type="NCBI Taxonomy" id="64659"/>
    <lineage>
        <taxon>Eukaryota</taxon>
        <taxon>Fungi</taxon>
        <taxon>Dikarya</taxon>
        <taxon>Basidiomycota</taxon>
        <taxon>Agaricomycotina</taxon>
        <taxon>Agaricomycetes</taxon>
        <taxon>Agaricomycetidae</taxon>
        <taxon>Agaricales</taxon>
        <taxon>Tricholomatineae</taxon>
        <taxon>Clitocybaceae</taxon>
        <taxon>Collybia</taxon>
    </lineage>
</organism>
<dbReference type="InterPro" id="IPR054000">
    <property type="entry name" value="MLKL_N"/>
</dbReference>
<feature type="compositionally biased region" description="Polar residues" evidence="1">
    <location>
        <begin position="167"/>
        <end position="180"/>
    </location>
</feature>
<evidence type="ECO:0000259" key="2">
    <source>
        <dbReference type="Pfam" id="PF22215"/>
    </source>
</evidence>
<dbReference type="AlphaFoldDB" id="A0A9P5YFX2"/>
<evidence type="ECO:0000313" key="3">
    <source>
        <dbReference type="EMBL" id="KAF9467846.1"/>
    </source>
</evidence>
<feature type="region of interest" description="Disordered" evidence="1">
    <location>
        <begin position="162"/>
        <end position="198"/>
    </location>
</feature>
<dbReference type="Pfam" id="PF22215">
    <property type="entry name" value="MLKL_N"/>
    <property type="match status" value="1"/>
</dbReference>
<evidence type="ECO:0000313" key="4">
    <source>
        <dbReference type="Proteomes" id="UP000807353"/>
    </source>
</evidence>
<protein>
    <recommendedName>
        <fullName evidence="2">Mixed lineage kinase domain-containing protein</fullName>
    </recommendedName>
</protein>
<dbReference type="Proteomes" id="UP000807353">
    <property type="component" value="Unassembled WGS sequence"/>
</dbReference>
<keyword evidence="4" id="KW-1185">Reference proteome</keyword>
<reference evidence="3" key="1">
    <citation type="submission" date="2020-11" db="EMBL/GenBank/DDBJ databases">
        <authorList>
            <consortium name="DOE Joint Genome Institute"/>
            <person name="Ahrendt S."/>
            <person name="Riley R."/>
            <person name="Andreopoulos W."/>
            <person name="Labutti K."/>
            <person name="Pangilinan J."/>
            <person name="Ruiz-Duenas F.J."/>
            <person name="Barrasa J.M."/>
            <person name="Sanchez-Garcia M."/>
            <person name="Camarero S."/>
            <person name="Miyauchi S."/>
            <person name="Serrano A."/>
            <person name="Linde D."/>
            <person name="Babiker R."/>
            <person name="Drula E."/>
            <person name="Ayuso-Fernandez I."/>
            <person name="Pacheco R."/>
            <person name="Padilla G."/>
            <person name="Ferreira P."/>
            <person name="Barriuso J."/>
            <person name="Kellner H."/>
            <person name="Castanera R."/>
            <person name="Alfaro M."/>
            <person name="Ramirez L."/>
            <person name="Pisabarro A.G."/>
            <person name="Kuo A."/>
            <person name="Tritt A."/>
            <person name="Lipzen A."/>
            <person name="He G."/>
            <person name="Yan M."/>
            <person name="Ng V."/>
            <person name="Cullen D."/>
            <person name="Martin F."/>
            <person name="Rosso M.-N."/>
            <person name="Henrissat B."/>
            <person name="Hibbett D."/>
            <person name="Martinez A.T."/>
            <person name="Grigoriev I.V."/>
        </authorList>
    </citation>
    <scope>NUCLEOTIDE SEQUENCE</scope>
    <source>
        <strain evidence="3">CBS 247.69</strain>
    </source>
</reference>
<gene>
    <name evidence="3" type="ORF">BDZ94DRAFT_911322</name>
</gene>
<dbReference type="InterPro" id="IPR036537">
    <property type="entry name" value="Adaptor_Cbl_N_dom_sf"/>
</dbReference>
<dbReference type="CDD" id="cd21037">
    <property type="entry name" value="MLKL_NTD"/>
    <property type="match status" value="1"/>
</dbReference>
<comment type="caution">
    <text evidence="3">The sequence shown here is derived from an EMBL/GenBank/DDBJ whole genome shotgun (WGS) entry which is preliminary data.</text>
</comment>